<dbReference type="Pfam" id="PF04397">
    <property type="entry name" value="LytTR"/>
    <property type="match status" value="1"/>
</dbReference>
<dbReference type="InterPro" id="IPR007492">
    <property type="entry name" value="LytTR_DNA-bd_dom"/>
</dbReference>
<gene>
    <name evidence="2" type="ORF">M0L20_02680</name>
</gene>
<accession>A0ABT0HF04</accession>
<feature type="domain" description="HTH LytTR-type" evidence="1">
    <location>
        <begin position="31"/>
        <end position="118"/>
    </location>
</feature>
<dbReference type="Proteomes" id="UP001202180">
    <property type="component" value="Unassembled WGS sequence"/>
</dbReference>
<comment type="caution">
    <text evidence="2">The sequence shown here is derived from an EMBL/GenBank/DDBJ whole genome shotgun (WGS) entry which is preliminary data.</text>
</comment>
<sequence>MRALAYRSGAGQGVSPATPVAINPATDSPLIVRVEGRGSYAIVYTNDGKPHLLAKNLSALAKQLPTFWRVHKSHLINPYYVAGTVESVRSKALLRLTTGYSVPVARRQRAAICAKLDPLSFLH</sequence>
<evidence type="ECO:0000313" key="3">
    <source>
        <dbReference type="Proteomes" id="UP001202180"/>
    </source>
</evidence>
<organism evidence="2 3">
    <name type="scientific">Spirosoma liriopis</name>
    <dbReference type="NCBI Taxonomy" id="2937440"/>
    <lineage>
        <taxon>Bacteria</taxon>
        <taxon>Pseudomonadati</taxon>
        <taxon>Bacteroidota</taxon>
        <taxon>Cytophagia</taxon>
        <taxon>Cytophagales</taxon>
        <taxon>Cytophagaceae</taxon>
        <taxon>Spirosoma</taxon>
    </lineage>
</organism>
<keyword evidence="3" id="KW-1185">Reference proteome</keyword>
<evidence type="ECO:0000259" key="1">
    <source>
        <dbReference type="PROSITE" id="PS50930"/>
    </source>
</evidence>
<dbReference type="EMBL" id="JALPRF010000001">
    <property type="protein sequence ID" value="MCK8490739.1"/>
    <property type="molecule type" value="Genomic_DNA"/>
</dbReference>
<dbReference type="PROSITE" id="PS50930">
    <property type="entry name" value="HTH_LYTTR"/>
    <property type="match status" value="1"/>
</dbReference>
<evidence type="ECO:0000313" key="2">
    <source>
        <dbReference type="EMBL" id="MCK8490739.1"/>
    </source>
</evidence>
<dbReference type="SMART" id="SM00850">
    <property type="entry name" value="LytTR"/>
    <property type="match status" value="1"/>
</dbReference>
<proteinExistence type="predicted"/>
<protein>
    <submittedName>
        <fullName evidence="2">LytTR family transcriptional regulator</fullName>
    </submittedName>
</protein>
<name>A0ABT0HF04_9BACT</name>
<dbReference type="RefSeq" id="WP_248475536.1">
    <property type="nucleotide sequence ID" value="NZ_JALPRF010000001.1"/>
</dbReference>
<dbReference type="Gene3D" id="2.40.50.1020">
    <property type="entry name" value="LytTr DNA-binding domain"/>
    <property type="match status" value="1"/>
</dbReference>
<reference evidence="2 3" key="1">
    <citation type="submission" date="2022-04" db="EMBL/GenBank/DDBJ databases">
        <title>Spirosoma sp. strain RP8 genome sequencing and assembly.</title>
        <authorList>
            <person name="Jung Y."/>
        </authorList>
    </citation>
    <scope>NUCLEOTIDE SEQUENCE [LARGE SCALE GENOMIC DNA]</scope>
    <source>
        <strain evidence="2 3">RP8</strain>
    </source>
</reference>